<dbReference type="Proteomes" id="UP000638732">
    <property type="component" value="Unassembled WGS sequence"/>
</dbReference>
<evidence type="ECO:0000313" key="2">
    <source>
        <dbReference type="EMBL" id="NCD69233.1"/>
    </source>
</evidence>
<reference evidence="2" key="1">
    <citation type="submission" date="2020-01" db="EMBL/GenBank/DDBJ databases">
        <authorList>
            <person name="Seo Y.L."/>
        </authorList>
    </citation>
    <scope>NUCLEOTIDE SEQUENCE</scope>
    <source>
        <strain evidence="2">R11</strain>
    </source>
</reference>
<name>A0A966DRL9_9SPHI</name>
<dbReference type="AlphaFoldDB" id="A0A966DRL9"/>
<feature type="region of interest" description="Disordered" evidence="1">
    <location>
        <begin position="122"/>
        <end position="168"/>
    </location>
</feature>
<protein>
    <submittedName>
        <fullName evidence="2">Uncharacterized protein</fullName>
    </submittedName>
</protein>
<feature type="compositionally biased region" description="Basic and acidic residues" evidence="1">
    <location>
        <begin position="135"/>
        <end position="147"/>
    </location>
</feature>
<reference evidence="2" key="2">
    <citation type="submission" date="2020-10" db="EMBL/GenBank/DDBJ databases">
        <title>Mucilaginibacter sp. nov., isolated from soil.</title>
        <authorList>
            <person name="Jeon C.O."/>
        </authorList>
    </citation>
    <scope>NUCLEOTIDE SEQUENCE</scope>
    <source>
        <strain evidence="2">R11</strain>
    </source>
</reference>
<evidence type="ECO:0000313" key="3">
    <source>
        <dbReference type="Proteomes" id="UP000638732"/>
    </source>
</evidence>
<accession>A0A966DRL9</accession>
<feature type="compositionally biased region" description="Basic and acidic residues" evidence="1">
    <location>
        <begin position="155"/>
        <end position="168"/>
    </location>
</feature>
<dbReference type="EMBL" id="WWEO01000041">
    <property type="protein sequence ID" value="NCD69233.1"/>
    <property type="molecule type" value="Genomic_DNA"/>
</dbReference>
<evidence type="ECO:0000256" key="1">
    <source>
        <dbReference type="SAM" id="MobiDB-lite"/>
    </source>
</evidence>
<comment type="caution">
    <text evidence="2">The sequence shown here is derived from an EMBL/GenBank/DDBJ whole genome shotgun (WGS) entry which is preliminary data.</text>
</comment>
<sequence length="168" mass="19336">MLISSLSFKLADAQVSISLGLNIGSQPAWGPTGYDHAEYYYMPDIDTYYDVPNHQYIYLSGSRWTRSSALPPRYSNYNVYNGYKAVINEPSPWLHSATYRTKYAQYKGHRGQPVIRDSHDQRYQNHWNGNNGHAYGHDKHDNGHDNHNNNGHNNHGHDDHHDNGHGHH</sequence>
<gene>
    <name evidence="2" type="ORF">GSY63_07680</name>
</gene>
<proteinExistence type="predicted"/>
<organism evidence="2 3">
    <name type="scientific">Mucilaginibacter agri</name>
    <dbReference type="NCBI Taxonomy" id="2695265"/>
    <lineage>
        <taxon>Bacteria</taxon>
        <taxon>Pseudomonadati</taxon>
        <taxon>Bacteroidota</taxon>
        <taxon>Sphingobacteriia</taxon>
        <taxon>Sphingobacteriales</taxon>
        <taxon>Sphingobacteriaceae</taxon>
        <taxon>Mucilaginibacter</taxon>
    </lineage>
</organism>
<keyword evidence="3" id="KW-1185">Reference proteome</keyword>